<evidence type="ECO:0000313" key="8">
    <source>
        <dbReference type="Proteomes" id="UP000664731"/>
    </source>
</evidence>
<dbReference type="PANTHER" id="PTHR38103:SF1">
    <property type="entry name" value="RECOMBINATION-ASSOCIATED PROTEIN RDGC"/>
    <property type="match status" value="1"/>
</dbReference>
<dbReference type="NCBIfam" id="NF001463">
    <property type="entry name" value="PRK00321.1-4"/>
    <property type="match status" value="1"/>
</dbReference>
<comment type="similarity">
    <text evidence="2">Belongs to the RdgC family.</text>
</comment>
<protein>
    <recommendedName>
        <fullName evidence="3">Recombination-associated protein RdgC</fullName>
    </recommendedName>
</protein>
<proteinExistence type="inferred from homology"/>
<keyword evidence="4" id="KW-0963">Cytoplasm</keyword>
<dbReference type="GO" id="GO:0003690">
    <property type="term" value="F:double-stranded DNA binding"/>
    <property type="evidence" value="ECO:0007669"/>
    <property type="project" value="TreeGrafter"/>
</dbReference>
<dbReference type="PANTHER" id="PTHR38103">
    <property type="entry name" value="RECOMBINATION-ASSOCIATED PROTEIN RDGC"/>
    <property type="match status" value="1"/>
</dbReference>
<evidence type="ECO:0000256" key="5">
    <source>
        <dbReference type="ARBA" id="ARBA00023172"/>
    </source>
</evidence>
<evidence type="ECO:0000313" key="7">
    <source>
        <dbReference type="EMBL" id="MBO1249994.1"/>
    </source>
</evidence>
<gene>
    <name evidence="7" type="ORF">J1777_09205</name>
</gene>
<sequence>MFKNMVMYRIAAQWQGDLVAVEQALQQALFSPCSATQEASDGWVPPRGEAHGALVESIGGQWLLRFHSESKILPASVVQQRVQDKCSAIERESGRKPGKKEQRDLKEEARLDLLPQAFTKQSSVWVWIDPQAHLLVVDASAQTKADAVVSSLVEHVPGLALALIDTRTSPQAAMAQWLLTHEAPAEFSIDQSCELKASDDSKAVVRYTRHPLDIDEVRTHIAHGKLPTQLAMTWQGRVSFVLTEALQLKKIIFQEPVQSEGKDEGGLDADMAIATGELRLLVPDLLAALDGEGRSLGLETMENTTAAPPTAPAKTPPRQGKDTTTNITTGPGQAPVDTAPNDAPF</sequence>
<keyword evidence="8" id="KW-1185">Reference proteome</keyword>
<dbReference type="GO" id="GO:0000018">
    <property type="term" value="P:regulation of DNA recombination"/>
    <property type="evidence" value="ECO:0007669"/>
    <property type="project" value="TreeGrafter"/>
</dbReference>
<dbReference type="AlphaFoldDB" id="A0A939KE38"/>
<feature type="compositionally biased region" description="Polar residues" evidence="6">
    <location>
        <begin position="322"/>
        <end position="331"/>
    </location>
</feature>
<comment type="subcellular location">
    <subcellularLocation>
        <location evidence="1">Cytoplasm</location>
        <location evidence="1">Nucleoid</location>
    </subcellularLocation>
</comment>
<dbReference type="InterPro" id="IPR007476">
    <property type="entry name" value="RdgC"/>
</dbReference>
<name>A0A939KE38_9BURK</name>
<evidence type="ECO:0000256" key="2">
    <source>
        <dbReference type="ARBA" id="ARBA00008657"/>
    </source>
</evidence>
<dbReference type="Pfam" id="PF04381">
    <property type="entry name" value="RdgC"/>
    <property type="match status" value="1"/>
</dbReference>
<evidence type="ECO:0000256" key="3">
    <source>
        <dbReference type="ARBA" id="ARBA00022296"/>
    </source>
</evidence>
<feature type="region of interest" description="Disordered" evidence="6">
    <location>
        <begin position="302"/>
        <end position="345"/>
    </location>
</feature>
<dbReference type="GO" id="GO:0043590">
    <property type="term" value="C:bacterial nucleoid"/>
    <property type="evidence" value="ECO:0007669"/>
    <property type="project" value="TreeGrafter"/>
</dbReference>
<dbReference type="Proteomes" id="UP000664731">
    <property type="component" value="Unassembled WGS sequence"/>
</dbReference>
<evidence type="ECO:0000256" key="1">
    <source>
        <dbReference type="ARBA" id="ARBA00004453"/>
    </source>
</evidence>
<accession>A0A939KE38</accession>
<dbReference type="EMBL" id="JAFNME010000018">
    <property type="protein sequence ID" value="MBO1249994.1"/>
    <property type="molecule type" value="Genomic_DNA"/>
</dbReference>
<keyword evidence="5" id="KW-0233">DNA recombination</keyword>
<reference evidence="7" key="1">
    <citation type="submission" date="2021-03" db="EMBL/GenBank/DDBJ databases">
        <title>Comamonas denitrificans.</title>
        <authorList>
            <person name="Finster K."/>
        </authorList>
    </citation>
    <scope>NUCLEOTIDE SEQUENCE</scope>
    <source>
        <strain evidence="7">MM2021_4</strain>
    </source>
</reference>
<dbReference type="NCBIfam" id="NF001464">
    <property type="entry name" value="PRK00321.1-5"/>
    <property type="match status" value="1"/>
</dbReference>
<comment type="caution">
    <text evidence="7">The sequence shown here is derived from an EMBL/GenBank/DDBJ whole genome shotgun (WGS) entry which is preliminary data.</text>
</comment>
<dbReference type="RefSeq" id="WP_207575435.1">
    <property type="nucleotide sequence ID" value="NZ_JAFNME010000018.1"/>
</dbReference>
<organism evidence="7 8">
    <name type="scientific">Comamonas denitrificans</name>
    <dbReference type="NCBI Taxonomy" id="117506"/>
    <lineage>
        <taxon>Bacteria</taxon>
        <taxon>Pseudomonadati</taxon>
        <taxon>Pseudomonadota</taxon>
        <taxon>Betaproteobacteria</taxon>
        <taxon>Burkholderiales</taxon>
        <taxon>Comamonadaceae</taxon>
        <taxon>Comamonas</taxon>
    </lineage>
</organism>
<dbReference type="GO" id="GO:0006310">
    <property type="term" value="P:DNA recombination"/>
    <property type="evidence" value="ECO:0007669"/>
    <property type="project" value="UniProtKB-KW"/>
</dbReference>
<evidence type="ECO:0000256" key="4">
    <source>
        <dbReference type="ARBA" id="ARBA00022490"/>
    </source>
</evidence>
<evidence type="ECO:0000256" key="6">
    <source>
        <dbReference type="SAM" id="MobiDB-lite"/>
    </source>
</evidence>